<name>A0A8H3ICN5_9LECA</name>
<evidence type="ECO:0000313" key="3">
    <source>
        <dbReference type="EMBL" id="CAF9915865.1"/>
    </source>
</evidence>
<dbReference type="AlphaFoldDB" id="A0A8H3ICN5"/>
<protein>
    <submittedName>
        <fullName evidence="3">Uncharacterized protein</fullName>
    </submittedName>
</protein>
<feature type="signal peptide" evidence="2">
    <location>
        <begin position="1"/>
        <end position="21"/>
    </location>
</feature>
<comment type="caution">
    <text evidence="3">The sequence shown here is derived from an EMBL/GenBank/DDBJ whole genome shotgun (WGS) entry which is preliminary data.</text>
</comment>
<keyword evidence="4" id="KW-1185">Reference proteome</keyword>
<sequence length="222" mass="24070">MNGAALFFLLLLLLIILPVGGWIGYTRWRAHKHGLPPPPLSAYNPFKRSISNPFADSHRSGPIGWVKDKFSGLRGASSSGGAYHGAAHSRLDPDGAWDDRVGDEADRFGPGAGYEEQELGLHPSTPGHYGGSGYGQALAQYGEERGRARSRDNGFIGGNQEGLDQRYDEEVHGATSNPFGNAAERSDLRGISPRPIEDRPNHAHKTSKDSTGERKSVFHETL</sequence>
<evidence type="ECO:0000256" key="2">
    <source>
        <dbReference type="SAM" id="SignalP"/>
    </source>
</evidence>
<dbReference type="OrthoDB" id="5414285at2759"/>
<feature type="chain" id="PRO_5034067350" evidence="2">
    <location>
        <begin position="22"/>
        <end position="222"/>
    </location>
</feature>
<keyword evidence="2" id="KW-0732">Signal</keyword>
<dbReference type="Proteomes" id="UP000664169">
    <property type="component" value="Unassembled WGS sequence"/>
</dbReference>
<feature type="region of interest" description="Disordered" evidence="1">
    <location>
        <begin position="167"/>
        <end position="222"/>
    </location>
</feature>
<feature type="compositionally biased region" description="Basic and acidic residues" evidence="1">
    <location>
        <begin position="93"/>
        <end position="107"/>
    </location>
</feature>
<evidence type="ECO:0000256" key="1">
    <source>
        <dbReference type="SAM" id="MobiDB-lite"/>
    </source>
</evidence>
<organism evidence="3 4">
    <name type="scientific">Gomphillus americanus</name>
    <dbReference type="NCBI Taxonomy" id="1940652"/>
    <lineage>
        <taxon>Eukaryota</taxon>
        <taxon>Fungi</taxon>
        <taxon>Dikarya</taxon>
        <taxon>Ascomycota</taxon>
        <taxon>Pezizomycotina</taxon>
        <taxon>Lecanoromycetes</taxon>
        <taxon>OSLEUM clade</taxon>
        <taxon>Ostropomycetidae</taxon>
        <taxon>Ostropales</taxon>
        <taxon>Graphidaceae</taxon>
        <taxon>Gomphilloideae</taxon>
        <taxon>Gomphillus</taxon>
    </lineage>
</organism>
<proteinExistence type="predicted"/>
<dbReference type="EMBL" id="CAJPDQ010000010">
    <property type="protein sequence ID" value="CAF9915865.1"/>
    <property type="molecule type" value="Genomic_DNA"/>
</dbReference>
<gene>
    <name evidence="3" type="ORF">GOMPHAMPRED_000874</name>
</gene>
<reference evidence="3" key="1">
    <citation type="submission" date="2021-03" db="EMBL/GenBank/DDBJ databases">
        <authorList>
            <person name="Tagirdzhanova G."/>
        </authorList>
    </citation>
    <scope>NUCLEOTIDE SEQUENCE</scope>
</reference>
<evidence type="ECO:0000313" key="4">
    <source>
        <dbReference type="Proteomes" id="UP000664169"/>
    </source>
</evidence>
<accession>A0A8H3ICN5</accession>
<feature type="compositionally biased region" description="Basic and acidic residues" evidence="1">
    <location>
        <begin position="195"/>
        <end position="222"/>
    </location>
</feature>
<feature type="region of interest" description="Disordered" evidence="1">
    <location>
        <begin position="93"/>
        <end position="136"/>
    </location>
</feature>